<dbReference type="InterPro" id="IPR003593">
    <property type="entry name" value="AAA+_ATPase"/>
</dbReference>
<dbReference type="InterPro" id="IPR041664">
    <property type="entry name" value="AAA_16"/>
</dbReference>
<feature type="domain" description="AAA+ ATPase" evidence="1">
    <location>
        <begin position="41"/>
        <end position="233"/>
    </location>
</feature>
<name>A0A931I2Z7_9HYPH</name>
<proteinExistence type="predicted"/>
<sequence>MDPVRNPFAPGAGTQPPELAGRADILERGRITLARAQAGRQGKSFLLVGLRGVGKTVLLNKIVDQAEEAGSVAHLVETPENKSLPEVLIPCLRRILFRLDTAEKVNVAAKRALMVLKAFAGAIRVSVGEVEVGLGIDPERGVADSGDIEADLPDLFEAVGTAARSRGRSVVLVVDELQYVAEREFSALIMAMHRVAQKQLPVVLVGAGLPQLVALAGKSKSYAERLFDFPRIGPLIEVDAISALRDPAVREEADFTADALARIIELTEGYPYFLQEWGYHAWNVADDPLITRDDVERASLRAIASLDESFFRVRFDRVTPREKDYLFAMSRLGPGPHRSGDVAAALGVAVERIAPTRNSLIRKGMIFSPAHGDTAFTVPMFDRYLQRVRAPD</sequence>
<dbReference type="Gene3D" id="3.40.50.300">
    <property type="entry name" value="P-loop containing nucleotide triphosphate hydrolases"/>
    <property type="match status" value="1"/>
</dbReference>
<dbReference type="AlphaFoldDB" id="A0A931I2Z7"/>
<dbReference type="SMART" id="SM00382">
    <property type="entry name" value="AAA"/>
    <property type="match status" value="1"/>
</dbReference>
<keyword evidence="2" id="KW-0547">Nucleotide-binding</keyword>
<organism evidence="2 3">
    <name type="scientific">Methylobrevis albus</name>
    <dbReference type="NCBI Taxonomy" id="2793297"/>
    <lineage>
        <taxon>Bacteria</taxon>
        <taxon>Pseudomonadati</taxon>
        <taxon>Pseudomonadota</taxon>
        <taxon>Alphaproteobacteria</taxon>
        <taxon>Hyphomicrobiales</taxon>
        <taxon>Pleomorphomonadaceae</taxon>
        <taxon>Methylobrevis</taxon>
    </lineage>
</organism>
<dbReference type="GO" id="GO:0005524">
    <property type="term" value="F:ATP binding"/>
    <property type="evidence" value="ECO:0007669"/>
    <property type="project" value="UniProtKB-KW"/>
</dbReference>
<gene>
    <name evidence="2" type="ORF">I5731_15850</name>
</gene>
<keyword evidence="2" id="KW-0067">ATP-binding</keyword>
<evidence type="ECO:0000313" key="2">
    <source>
        <dbReference type="EMBL" id="MBH0239297.1"/>
    </source>
</evidence>
<evidence type="ECO:0000259" key="1">
    <source>
        <dbReference type="SMART" id="SM00382"/>
    </source>
</evidence>
<evidence type="ECO:0000313" key="3">
    <source>
        <dbReference type="Proteomes" id="UP000631694"/>
    </source>
</evidence>
<dbReference type="Proteomes" id="UP000631694">
    <property type="component" value="Unassembled WGS sequence"/>
</dbReference>
<reference evidence="2" key="1">
    <citation type="submission" date="2020-12" db="EMBL/GenBank/DDBJ databases">
        <title>Methylobrevis albus sp. nov., isolated from fresh water lack sediment.</title>
        <authorList>
            <person name="Zou Q."/>
        </authorList>
    </citation>
    <scope>NUCLEOTIDE SEQUENCE</scope>
    <source>
        <strain evidence="2">L22</strain>
    </source>
</reference>
<comment type="caution">
    <text evidence="2">The sequence shown here is derived from an EMBL/GenBank/DDBJ whole genome shotgun (WGS) entry which is preliminary data.</text>
</comment>
<dbReference type="InterPro" id="IPR027417">
    <property type="entry name" value="P-loop_NTPase"/>
</dbReference>
<keyword evidence="3" id="KW-1185">Reference proteome</keyword>
<dbReference type="EMBL" id="JADZLT010000054">
    <property type="protein sequence ID" value="MBH0239297.1"/>
    <property type="molecule type" value="Genomic_DNA"/>
</dbReference>
<protein>
    <submittedName>
        <fullName evidence="2">ATP-binding protein</fullName>
    </submittedName>
</protein>
<accession>A0A931I2Z7</accession>
<dbReference type="Pfam" id="PF13191">
    <property type="entry name" value="AAA_16"/>
    <property type="match status" value="1"/>
</dbReference>
<dbReference type="PANTHER" id="PTHR34301:SF8">
    <property type="entry name" value="ATPASE DOMAIN-CONTAINING PROTEIN"/>
    <property type="match status" value="1"/>
</dbReference>
<dbReference type="RefSeq" id="WP_197312386.1">
    <property type="nucleotide sequence ID" value="NZ_JADZLT010000054.1"/>
</dbReference>
<dbReference type="SUPFAM" id="SSF52540">
    <property type="entry name" value="P-loop containing nucleoside triphosphate hydrolases"/>
    <property type="match status" value="1"/>
</dbReference>
<dbReference type="PANTHER" id="PTHR34301">
    <property type="entry name" value="DNA-BINDING PROTEIN-RELATED"/>
    <property type="match status" value="1"/>
</dbReference>